<protein>
    <recommendedName>
        <fullName evidence="4">NADP-dependent oxidoreductase domain-containing protein</fullName>
    </recommendedName>
</protein>
<dbReference type="PROSITE" id="PS00798">
    <property type="entry name" value="ALDOKETO_REDUCTASE_1"/>
    <property type="match status" value="2"/>
</dbReference>
<dbReference type="InterPro" id="IPR023210">
    <property type="entry name" value="NADP_OxRdtase_dom"/>
</dbReference>
<dbReference type="InterPro" id="IPR036812">
    <property type="entry name" value="NAD(P)_OxRdtase_dom_sf"/>
</dbReference>
<dbReference type="GO" id="GO:0016491">
    <property type="term" value="F:oxidoreductase activity"/>
    <property type="evidence" value="ECO:0007669"/>
    <property type="project" value="UniProtKB-KW"/>
</dbReference>
<dbReference type="SUPFAM" id="SSF51430">
    <property type="entry name" value="NAD(P)-linked oxidoreductase"/>
    <property type="match status" value="2"/>
</dbReference>
<dbReference type="PRINTS" id="PR00069">
    <property type="entry name" value="ALDKETRDTASE"/>
</dbReference>
<evidence type="ECO:0000256" key="2">
    <source>
        <dbReference type="ARBA" id="ARBA00022857"/>
    </source>
</evidence>
<name>A0A7R9IDB9_9NEOP</name>
<dbReference type="EMBL" id="OE000684">
    <property type="protein sequence ID" value="CAD7454712.1"/>
    <property type="molecule type" value="Genomic_DNA"/>
</dbReference>
<dbReference type="FunFam" id="3.20.20.100:FF:000006">
    <property type="entry name" value="Aldo-keto reductase family 1 member A1"/>
    <property type="match status" value="1"/>
</dbReference>
<evidence type="ECO:0000256" key="3">
    <source>
        <dbReference type="ARBA" id="ARBA00023002"/>
    </source>
</evidence>
<reference evidence="5" key="1">
    <citation type="submission" date="2020-11" db="EMBL/GenBank/DDBJ databases">
        <authorList>
            <person name="Tran Van P."/>
        </authorList>
    </citation>
    <scope>NUCLEOTIDE SEQUENCE</scope>
</reference>
<keyword evidence="3" id="KW-0560">Oxidoreductase</keyword>
<proteinExistence type="inferred from homology"/>
<keyword evidence="2" id="KW-0521">NADP</keyword>
<dbReference type="InterPro" id="IPR020471">
    <property type="entry name" value="AKR"/>
</dbReference>
<dbReference type="PANTHER" id="PTHR11732">
    <property type="entry name" value="ALDO/KETO REDUCTASE"/>
    <property type="match status" value="1"/>
</dbReference>
<evidence type="ECO:0000313" key="5">
    <source>
        <dbReference type="EMBL" id="CAD7454712.1"/>
    </source>
</evidence>
<dbReference type="AlphaFoldDB" id="A0A7R9IDB9"/>
<feature type="domain" description="NADP-dependent oxidoreductase" evidence="4">
    <location>
        <begin position="294"/>
        <end position="561"/>
    </location>
</feature>
<gene>
    <name evidence="5" type="ORF">TTEB3V08_LOCUS2808</name>
</gene>
<sequence length="595" mass="66797">MSNKAGDTHISFWNGQKMPIVGLGTWQAPDAVIDSVIDTALEAGYRHIDTAYVYGNEAAIGKALKRWFDSGKIKREELFIVTKLPMVGLQADKVKKYLNRSLAALQLTYVDLYLIHFPCGLEEKGENLFPQDESGNLILDKTTEHVSLWKSMEAQVDAGKARSIGLSNFNAQQIKRIVKSARIPPANLQVELHVFFQQKELVAFCKALDITVVAYAPIGSPGIYEFIEKVGGDIKSIPNLSPLNDPVVVKIAQKHKKSPAQILLRHIVQRGIAVIPKSANPVRIKENFDASNEEIETSLNAALEAGYRHIDTAFLYGNEAAIGKVLKKWFDSKKLKREDLFIVTKLPHVGNSFERVEKYLKRSLEALQLRYVDLYLIHGAIGLQERGDEIRPLDEKGNPLLDMKTDHGMEAQVDAGRAKAIGLSNFNARQIKRIWSSARIKPANLQVELNVYFQQRELTAFCKALDITICAYAPIGSPGLPEVFKKMRQNESLITSPLSDPVIVKIAKKHNKTPAQVLLRWIIQRGIVAIPKSKTPSRIKENLQVFDFELDESDMDEICRLDKGPSSRVFSFKWKHRQIKIIYLEVGTGEVDGNI</sequence>
<dbReference type="PROSITE" id="PS00063">
    <property type="entry name" value="ALDOKETO_REDUCTASE_3"/>
    <property type="match status" value="2"/>
</dbReference>
<comment type="similarity">
    <text evidence="1">Belongs to the aldo/keto reductase family.</text>
</comment>
<dbReference type="PROSITE" id="PS00062">
    <property type="entry name" value="ALDOKETO_REDUCTASE_2"/>
    <property type="match status" value="2"/>
</dbReference>
<dbReference type="Pfam" id="PF00248">
    <property type="entry name" value="Aldo_ket_red"/>
    <property type="match status" value="1"/>
</dbReference>
<evidence type="ECO:0000256" key="1">
    <source>
        <dbReference type="ARBA" id="ARBA00007905"/>
    </source>
</evidence>
<dbReference type="Gene3D" id="3.20.20.100">
    <property type="entry name" value="NADP-dependent oxidoreductase domain"/>
    <property type="match status" value="2"/>
</dbReference>
<accession>A0A7R9IDB9</accession>
<dbReference type="InterPro" id="IPR018170">
    <property type="entry name" value="Aldo/ket_reductase_CS"/>
</dbReference>
<evidence type="ECO:0000259" key="4">
    <source>
        <dbReference type="Pfam" id="PF00248"/>
    </source>
</evidence>
<organism evidence="5">
    <name type="scientific">Timema tahoe</name>
    <dbReference type="NCBI Taxonomy" id="61484"/>
    <lineage>
        <taxon>Eukaryota</taxon>
        <taxon>Metazoa</taxon>
        <taxon>Ecdysozoa</taxon>
        <taxon>Arthropoda</taxon>
        <taxon>Hexapoda</taxon>
        <taxon>Insecta</taxon>
        <taxon>Pterygota</taxon>
        <taxon>Neoptera</taxon>
        <taxon>Polyneoptera</taxon>
        <taxon>Phasmatodea</taxon>
        <taxon>Timematodea</taxon>
        <taxon>Timematoidea</taxon>
        <taxon>Timematidae</taxon>
        <taxon>Timema</taxon>
    </lineage>
</organism>